<keyword evidence="2" id="KW-1185">Reference proteome</keyword>
<accession>A0A165FWF8</accession>
<reference evidence="1 2" key="1">
    <citation type="journal article" date="2016" name="Mol. Biol. Evol.">
        <title>Comparative Genomics of Early-Diverging Mushroom-Forming Fungi Provides Insights into the Origins of Lignocellulose Decay Capabilities.</title>
        <authorList>
            <person name="Nagy L.G."/>
            <person name="Riley R."/>
            <person name="Tritt A."/>
            <person name="Adam C."/>
            <person name="Daum C."/>
            <person name="Floudas D."/>
            <person name="Sun H."/>
            <person name="Yadav J.S."/>
            <person name="Pangilinan J."/>
            <person name="Larsson K.H."/>
            <person name="Matsuura K."/>
            <person name="Barry K."/>
            <person name="Labutti K."/>
            <person name="Kuo R."/>
            <person name="Ohm R.A."/>
            <person name="Bhattacharya S.S."/>
            <person name="Shirouzu T."/>
            <person name="Yoshinaga Y."/>
            <person name="Martin F.M."/>
            <person name="Grigoriev I.V."/>
            <person name="Hibbett D.S."/>
        </authorList>
    </citation>
    <scope>NUCLEOTIDE SEQUENCE [LARGE SCALE GENOMIC DNA]</scope>
    <source>
        <strain evidence="1 2">HHB12733</strain>
    </source>
</reference>
<protein>
    <submittedName>
        <fullName evidence="1">Uncharacterized protein</fullName>
    </submittedName>
</protein>
<evidence type="ECO:0000313" key="2">
    <source>
        <dbReference type="Proteomes" id="UP000076842"/>
    </source>
</evidence>
<dbReference type="EMBL" id="KV423966">
    <property type="protein sequence ID" value="KZT57289.1"/>
    <property type="molecule type" value="Genomic_DNA"/>
</dbReference>
<proteinExistence type="predicted"/>
<dbReference type="InParanoid" id="A0A165FWF8"/>
<name>A0A165FWF8_9BASI</name>
<sequence>MVDIHVMLSWYVRGSSRSRHRAHSLCPLCIATSRYTHRKRHSLRDRPRIADVGRCSALAGGLLRELALLLLALQPFPQLPVVDRVRALGHQAVPRLLGLLPPVGEEVALVNGCGEGALHYGGLVGWVGGKAKKGGRKCCRLRTGVSDRPSE</sequence>
<dbReference type="Proteomes" id="UP000076842">
    <property type="component" value="Unassembled WGS sequence"/>
</dbReference>
<evidence type="ECO:0000313" key="1">
    <source>
        <dbReference type="EMBL" id="KZT57289.1"/>
    </source>
</evidence>
<dbReference type="AlphaFoldDB" id="A0A165FWF8"/>
<gene>
    <name evidence="1" type="ORF">CALCODRAFT_289522</name>
</gene>
<organism evidence="1 2">
    <name type="scientific">Calocera cornea HHB12733</name>
    <dbReference type="NCBI Taxonomy" id="1353952"/>
    <lineage>
        <taxon>Eukaryota</taxon>
        <taxon>Fungi</taxon>
        <taxon>Dikarya</taxon>
        <taxon>Basidiomycota</taxon>
        <taxon>Agaricomycotina</taxon>
        <taxon>Dacrymycetes</taxon>
        <taxon>Dacrymycetales</taxon>
        <taxon>Dacrymycetaceae</taxon>
        <taxon>Calocera</taxon>
    </lineage>
</organism>